<keyword evidence="15" id="KW-1185">Reference proteome</keyword>
<evidence type="ECO:0000256" key="11">
    <source>
        <dbReference type="ARBA" id="ARBA00023136"/>
    </source>
</evidence>
<comment type="cofactor">
    <cofactor evidence="1 12">
        <name>heme</name>
        <dbReference type="ChEBI" id="CHEBI:30413"/>
    </cofactor>
</comment>
<evidence type="ECO:0000313" key="14">
    <source>
        <dbReference type="EnsemblPlants" id="Kaladp0067s0092.1.v1.1.CDS.1"/>
    </source>
</evidence>
<evidence type="ECO:0000256" key="2">
    <source>
        <dbReference type="ARBA" id="ARBA00004167"/>
    </source>
</evidence>
<proteinExistence type="inferred from homology"/>
<dbReference type="GO" id="GO:0016709">
    <property type="term" value="F:oxidoreductase activity, acting on paired donors, with incorporation or reduction of molecular oxygen, NAD(P)H as one donor, and incorporation of one atom of oxygen"/>
    <property type="evidence" value="ECO:0007669"/>
    <property type="project" value="TreeGrafter"/>
</dbReference>
<comment type="similarity">
    <text evidence="3 13">Belongs to the cytochrome P450 family.</text>
</comment>
<evidence type="ECO:0000256" key="12">
    <source>
        <dbReference type="PIRSR" id="PIRSR602401-1"/>
    </source>
</evidence>
<dbReference type="InterPro" id="IPR051103">
    <property type="entry name" value="Plant_metabolite_P450s"/>
</dbReference>
<keyword evidence="8 13" id="KW-0560">Oxidoreductase</keyword>
<dbReference type="SUPFAM" id="SSF48264">
    <property type="entry name" value="Cytochrome P450"/>
    <property type="match status" value="1"/>
</dbReference>
<evidence type="ECO:0000256" key="8">
    <source>
        <dbReference type="ARBA" id="ARBA00023002"/>
    </source>
</evidence>
<dbReference type="InterPro" id="IPR036396">
    <property type="entry name" value="Cyt_P450_sf"/>
</dbReference>
<name>A0A7N1A295_KALFE</name>
<comment type="subcellular location">
    <subcellularLocation>
        <location evidence="2">Membrane</location>
        <topology evidence="2">Single-pass membrane protein</topology>
    </subcellularLocation>
</comment>
<keyword evidence="5" id="KW-0812">Transmembrane</keyword>
<evidence type="ECO:0000256" key="4">
    <source>
        <dbReference type="ARBA" id="ARBA00022617"/>
    </source>
</evidence>
<dbReference type="EnsemblPlants" id="Kaladp0067s0092.1.v1.1">
    <property type="protein sequence ID" value="Kaladp0067s0092.1.v1.1.CDS.1"/>
    <property type="gene ID" value="Kaladp0067s0092.v1.1"/>
</dbReference>
<evidence type="ECO:0000256" key="7">
    <source>
        <dbReference type="ARBA" id="ARBA00022989"/>
    </source>
</evidence>
<keyword evidence="4 12" id="KW-0349">Heme</keyword>
<dbReference type="CDD" id="cd11075">
    <property type="entry name" value="CYP77_89"/>
    <property type="match status" value="1"/>
</dbReference>
<dbReference type="OMA" id="FDCMDFT"/>
<dbReference type="GO" id="GO:0020037">
    <property type="term" value="F:heme binding"/>
    <property type="evidence" value="ECO:0007669"/>
    <property type="project" value="InterPro"/>
</dbReference>
<keyword evidence="10 13" id="KW-0503">Monooxygenase</keyword>
<sequence>MEEWFVVTVTVCICFLLRSFLTLFSSKSGGGGGLSLPPGPPSFPIITAFSWMRKSFSQIEPTLRSLHRKYGPVVALRFGSRVTVFVSDHKLAHKALVQNGAIFSNRPASSQAANLINTNQKNISSAFYGPTWRLFRRNLTSEILHPSRVRSYSAARKWVLDILIRSLEQDAAAAGINTVDHFQYAMFCLLVFMCFGDRVSDEKIKRVERVQRDFIIKVGKSNVLNFLPDNPTLAKLVFRKGWAELYQIRAEQEQVLIPLIRARKEQKADSGVEDRKMLSYVDSLLQLELPEEKRCLTEEEMVTLCSEFLSAGTDTTSTALQWIMANLVKHQRIQDTLVEEIKSRIGSLDVEIREEDLHKLPYLKAVILEGLRRHPPGHFVLPHAVSEDTELNGHLIPKNGGTVNFMIAEMGWDPEVWEDPMEFKPERFLEKNGEVEFDVTGRKEIKMMPFGAGRRMCPAYQLAMLHLEYFTANLVARFQWTAVDEVSLEEKQEFTIVMKHPLHARPELRK</sequence>
<dbReference type="Gene3D" id="1.10.630.10">
    <property type="entry name" value="Cytochrome P450"/>
    <property type="match status" value="1"/>
</dbReference>
<feature type="binding site" description="axial binding residue" evidence="12">
    <location>
        <position position="457"/>
    </location>
    <ligand>
        <name>heme</name>
        <dbReference type="ChEBI" id="CHEBI:30413"/>
    </ligand>
    <ligandPart>
        <name>Fe</name>
        <dbReference type="ChEBI" id="CHEBI:18248"/>
    </ligandPart>
</feature>
<dbReference type="PROSITE" id="PS00086">
    <property type="entry name" value="CYTOCHROME_P450"/>
    <property type="match status" value="1"/>
</dbReference>
<dbReference type="PRINTS" id="PR00463">
    <property type="entry name" value="EP450I"/>
</dbReference>
<dbReference type="InterPro" id="IPR002401">
    <property type="entry name" value="Cyt_P450_E_grp-I"/>
</dbReference>
<evidence type="ECO:0000256" key="6">
    <source>
        <dbReference type="ARBA" id="ARBA00022723"/>
    </source>
</evidence>
<protein>
    <recommendedName>
        <fullName evidence="16">Cytochrome P450</fullName>
    </recommendedName>
</protein>
<evidence type="ECO:0000256" key="10">
    <source>
        <dbReference type="ARBA" id="ARBA00023033"/>
    </source>
</evidence>
<keyword evidence="11" id="KW-0472">Membrane</keyword>
<dbReference type="GO" id="GO:0005506">
    <property type="term" value="F:iron ion binding"/>
    <property type="evidence" value="ECO:0007669"/>
    <property type="project" value="InterPro"/>
</dbReference>
<keyword evidence="9 12" id="KW-0408">Iron</keyword>
<dbReference type="Pfam" id="PF00067">
    <property type="entry name" value="p450"/>
    <property type="match status" value="1"/>
</dbReference>
<keyword evidence="7" id="KW-1133">Transmembrane helix</keyword>
<dbReference type="AlphaFoldDB" id="A0A7N1A295"/>
<evidence type="ECO:0000313" key="15">
    <source>
        <dbReference type="Proteomes" id="UP000594263"/>
    </source>
</evidence>
<evidence type="ECO:0000256" key="13">
    <source>
        <dbReference type="RuleBase" id="RU000461"/>
    </source>
</evidence>
<dbReference type="InterPro" id="IPR017972">
    <property type="entry name" value="Cyt_P450_CS"/>
</dbReference>
<evidence type="ECO:0000256" key="9">
    <source>
        <dbReference type="ARBA" id="ARBA00023004"/>
    </source>
</evidence>
<keyword evidence="6 12" id="KW-0479">Metal-binding</keyword>
<dbReference type="InterPro" id="IPR001128">
    <property type="entry name" value="Cyt_P450"/>
</dbReference>
<dbReference type="GO" id="GO:0016020">
    <property type="term" value="C:membrane"/>
    <property type="evidence" value="ECO:0007669"/>
    <property type="project" value="UniProtKB-SubCell"/>
</dbReference>
<dbReference type="PRINTS" id="PR00385">
    <property type="entry name" value="P450"/>
</dbReference>
<evidence type="ECO:0000256" key="1">
    <source>
        <dbReference type="ARBA" id="ARBA00001971"/>
    </source>
</evidence>
<organism evidence="14 15">
    <name type="scientific">Kalanchoe fedtschenkoi</name>
    <name type="common">Lavender scallops</name>
    <name type="synonym">South American air plant</name>
    <dbReference type="NCBI Taxonomy" id="63787"/>
    <lineage>
        <taxon>Eukaryota</taxon>
        <taxon>Viridiplantae</taxon>
        <taxon>Streptophyta</taxon>
        <taxon>Embryophyta</taxon>
        <taxon>Tracheophyta</taxon>
        <taxon>Spermatophyta</taxon>
        <taxon>Magnoliopsida</taxon>
        <taxon>eudicotyledons</taxon>
        <taxon>Gunneridae</taxon>
        <taxon>Pentapetalae</taxon>
        <taxon>Saxifragales</taxon>
        <taxon>Crassulaceae</taxon>
        <taxon>Kalanchoe</taxon>
    </lineage>
</organism>
<dbReference type="PANTHER" id="PTHR24298">
    <property type="entry name" value="FLAVONOID 3'-MONOOXYGENASE-RELATED"/>
    <property type="match status" value="1"/>
</dbReference>
<dbReference type="PANTHER" id="PTHR24298:SF881">
    <property type="entry name" value="CYTOCHROME P450 89A2-LIKE"/>
    <property type="match status" value="1"/>
</dbReference>
<accession>A0A7N1A295</accession>
<dbReference type="Gramene" id="Kaladp0067s0092.1.v1.1">
    <property type="protein sequence ID" value="Kaladp0067s0092.1.v1.1.CDS.1"/>
    <property type="gene ID" value="Kaladp0067s0092.v1.1"/>
</dbReference>
<dbReference type="FunFam" id="1.10.630.10:FF:000012">
    <property type="entry name" value="Cytochrome P450 family protein"/>
    <property type="match status" value="1"/>
</dbReference>
<evidence type="ECO:0000256" key="5">
    <source>
        <dbReference type="ARBA" id="ARBA00022692"/>
    </source>
</evidence>
<evidence type="ECO:0000256" key="3">
    <source>
        <dbReference type="ARBA" id="ARBA00010617"/>
    </source>
</evidence>
<dbReference type="Proteomes" id="UP000594263">
    <property type="component" value="Unplaced"/>
</dbReference>
<evidence type="ECO:0008006" key="16">
    <source>
        <dbReference type="Google" id="ProtNLM"/>
    </source>
</evidence>
<reference evidence="14" key="1">
    <citation type="submission" date="2021-01" db="UniProtKB">
        <authorList>
            <consortium name="EnsemblPlants"/>
        </authorList>
    </citation>
    <scope>IDENTIFICATION</scope>
</reference>